<dbReference type="RefSeq" id="XP_005645182.1">
    <property type="nucleotide sequence ID" value="XM_005645125.1"/>
</dbReference>
<dbReference type="EMBL" id="AGSI01000014">
    <property type="protein sequence ID" value="EIE20638.1"/>
    <property type="molecule type" value="Genomic_DNA"/>
</dbReference>
<keyword evidence="2" id="KW-0472">Membrane</keyword>
<keyword evidence="2" id="KW-1133">Transmembrane helix</keyword>
<name>I0YQG9_COCSC</name>
<comment type="caution">
    <text evidence="3">The sequence shown here is derived from an EMBL/GenBank/DDBJ whole genome shotgun (WGS) entry which is preliminary data.</text>
</comment>
<sequence>MQTSVIHTPLPFSSTRTRTALPVLPTRRLSLAARCSAQKPERPEQEPRLSIAPKLAAAALAASLLLSAAAPEDALAARSGGRVGGSSFRSSAPRSAPSVPRSSGPSVRNYNYYSAPPLVGGYGGYGYGYGGGGISLFPTMPIFFGGGGLFNILILMFVASTVLGVVRNLFNRRRDDNDEFDD</sequence>
<organism evidence="3 4">
    <name type="scientific">Coccomyxa subellipsoidea (strain C-169)</name>
    <name type="common">Green microalga</name>
    <dbReference type="NCBI Taxonomy" id="574566"/>
    <lineage>
        <taxon>Eukaryota</taxon>
        <taxon>Viridiplantae</taxon>
        <taxon>Chlorophyta</taxon>
        <taxon>core chlorophytes</taxon>
        <taxon>Trebouxiophyceae</taxon>
        <taxon>Trebouxiophyceae incertae sedis</taxon>
        <taxon>Coccomyxaceae</taxon>
        <taxon>Coccomyxa</taxon>
        <taxon>Coccomyxa subellipsoidea</taxon>
    </lineage>
</organism>
<reference evidence="3 4" key="1">
    <citation type="journal article" date="2012" name="Genome Biol.">
        <title>The genome of the polar eukaryotic microalga coccomyxa subellipsoidea reveals traits of cold adaptation.</title>
        <authorList>
            <person name="Blanc G."/>
            <person name="Agarkova I."/>
            <person name="Grimwood J."/>
            <person name="Kuo A."/>
            <person name="Brueggeman A."/>
            <person name="Dunigan D."/>
            <person name="Gurnon J."/>
            <person name="Ladunga I."/>
            <person name="Lindquist E."/>
            <person name="Lucas S."/>
            <person name="Pangilinan J."/>
            <person name="Proschold T."/>
            <person name="Salamov A."/>
            <person name="Schmutz J."/>
            <person name="Weeks D."/>
            <person name="Yamada T."/>
            <person name="Claverie J.M."/>
            <person name="Grigoriev I."/>
            <person name="Van Etten J."/>
            <person name="Lomsadze A."/>
            <person name="Borodovsky M."/>
        </authorList>
    </citation>
    <scope>NUCLEOTIDE SEQUENCE [LARGE SCALE GENOMIC DNA]</scope>
    <source>
        <strain evidence="3 4">C-169</strain>
    </source>
</reference>
<dbReference type="Proteomes" id="UP000007264">
    <property type="component" value="Unassembled WGS sequence"/>
</dbReference>
<keyword evidence="2" id="KW-0812">Transmembrane</keyword>
<dbReference type="PANTHER" id="PTHR37768">
    <property type="entry name" value="OS06G0694800 PROTEIN"/>
    <property type="match status" value="1"/>
</dbReference>
<evidence type="ECO:0000256" key="1">
    <source>
        <dbReference type="SAM" id="MobiDB-lite"/>
    </source>
</evidence>
<gene>
    <name evidence="3" type="ORF">COCSUDRAFT_67162</name>
</gene>
<evidence type="ECO:0000256" key="2">
    <source>
        <dbReference type="SAM" id="Phobius"/>
    </source>
</evidence>
<proteinExistence type="predicted"/>
<evidence type="ECO:0008006" key="5">
    <source>
        <dbReference type="Google" id="ProtNLM"/>
    </source>
</evidence>
<dbReference type="KEGG" id="csl:COCSUDRAFT_67162"/>
<dbReference type="eggNOG" id="ENOG502RY0P">
    <property type="taxonomic scope" value="Eukaryota"/>
</dbReference>
<dbReference type="STRING" id="574566.I0YQG9"/>
<dbReference type="AlphaFoldDB" id="I0YQG9"/>
<dbReference type="GeneID" id="17038617"/>
<protein>
    <recommendedName>
        <fullName evidence="5">Transmembrane protein</fullName>
    </recommendedName>
</protein>
<accession>I0YQG9</accession>
<feature type="transmembrane region" description="Helical" evidence="2">
    <location>
        <begin position="142"/>
        <end position="166"/>
    </location>
</feature>
<evidence type="ECO:0000313" key="4">
    <source>
        <dbReference type="Proteomes" id="UP000007264"/>
    </source>
</evidence>
<evidence type="ECO:0000313" key="3">
    <source>
        <dbReference type="EMBL" id="EIE20638.1"/>
    </source>
</evidence>
<feature type="region of interest" description="Disordered" evidence="1">
    <location>
        <begin position="79"/>
        <end position="105"/>
    </location>
</feature>
<keyword evidence="4" id="KW-1185">Reference proteome</keyword>
<dbReference type="PANTHER" id="PTHR37768:SF2">
    <property type="entry name" value="OS06G0694800 PROTEIN"/>
    <property type="match status" value="1"/>
</dbReference>